<reference evidence="2 3" key="1">
    <citation type="submission" date="2015-12" db="EMBL/GenBank/DDBJ databases">
        <title>Complete genome sequence of a multi-drug resistant strain Acidovorax sp. 12322-1.</title>
        <authorList>
            <person name="Ming D."/>
            <person name="Wang M."/>
            <person name="Hu S."/>
            <person name="Zhou Y."/>
            <person name="Jiang T."/>
        </authorList>
    </citation>
    <scope>NUCLEOTIDE SEQUENCE [LARGE SCALE GENOMIC DNA]</scope>
    <source>
        <strain evidence="2 3">12322-1</strain>
    </source>
</reference>
<organism evidence="2 3">
    <name type="scientific">Comamonas kerstersii</name>
    <dbReference type="NCBI Taxonomy" id="225992"/>
    <lineage>
        <taxon>Bacteria</taxon>
        <taxon>Pseudomonadati</taxon>
        <taxon>Pseudomonadota</taxon>
        <taxon>Betaproteobacteria</taxon>
        <taxon>Burkholderiales</taxon>
        <taxon>Comamonadaceae</taxon>
        <taxon>Comamonas</taxon>
    </lineage>
</organism>
<dbReference type="AlphaFoldDB" id="A0A0W7YST2"/>
<feature type="compositionally biased region" description="Low complexity" evidence="1">
    <location>
        <begin position="1"/>
        <end position="20"/>
    </location>
</feature>
<protein>
    <submittedName>
        <fullName evidence="2">Uncharacterized protein</fullName>
    </submittedName>
</protein>
<dbReference type="Proteomes" id="UP000053300">
    <property type="component" value="Unassembled WGS sequence"/>
</dbReference>
<comment type="caution">
    <text evidence="2">The sequence shown here is derived from an EMBL/GenBank/DDBJ whole genome shotgun (WGS) entry which is preliminary data.</text>
</comment>
<dbReference type="STRING" id="225992.B5M06_13545"/>
<sequence length="657" mass="69758">MTVRNVSASSGAQSSGGNANKSERSYATSYGNGYISQSHGGYSTASQRLSKTQDQVQHQLVDDGQGGLSGRGSVNYAGKTVTVKLVDLDATTSSYSSDHESSRAFESQSGPSFSGVSVGGGGLYSRGGQYSTASVSEEVLAASTLQVTYCKGFATALSETLSWAPPALYIDLLPHSADYVVPGSVQFSWMGHTYMDVDGDIIRDRTSSSPGVVAGRMDYEGGMAFLHNYGTSNPGQAFQLQSLWTTRQPWTTACVFFRTPAAPVAVNGLTLQITDAHGNAFTLTPDAEGYFISDKSRGRLDYEAGVAQIQFGELVSVASLTEADKAEYWFDADEVGAIEAGKIWRPISVDPTTLRFNLVSYTFLPLDADIIGMDPVRLPADGRVPVFSTENYVVIGHTGSLPAATISNGQTLNCGRTRLSRVWLVDATGAKVQSGWTADLDAGTVTVTDASSWAQPVQVFHRIEEMARVADVQINGTLTLTKALSHDFPVGSVVSSALYAGTLRARVSHVFDQANWDGVTWADSVQGNQAPANFNDTTFPITVSNAGAITERWVLRFKSTTEVEVIGEHVGNLGTFPIAADIAPLNPNTKTDAQPGVPYLTVPAAGWGSGWAAGNVLRINTVGAMQSFACIRTVQPSEAAGTDYSFGLLTRGDVDRP</sequence>
<evidence type="ECO:0000256" key="1">
    <source>
        <dbReference type="SAM" id="MobiDB-lite"/>
    </source>
</evidence>
<feature type="region of interest" description="Disordered" evidence="1">
    <location>
        <begin position="1"/>
        <end position="32"/>
    </location>
</feature>
<evidence type="ECO:0000313" key="2">
    <source>
        <dbReference type="EMBL" id="KUF38034.1"/>
    </source>
</evidence>
<accession>A0A0W7YST2</accession>
<keyword evidence="3" id="KW-1185">Reference proteome</keyword>
<name>A0A0W7YST2_9BURK</name>
<evidence type="ECO:0000313" key="3">
    <source>
        <dbReference type="Proteomes" id="UP000053300"/>
    </source>
</evidence>
<dbReference type="EMBL" id="LPXH01000041">
    <property type="protein sequence ID" value="KUF38034.1"/>
    <property type="molecule type" value="Genomic_DNA"/>
</dbReference>
<gene>
    <name evidence="2" type="ORF">AS359_04230</name>
</gene>
<proteinExistence type="predicted"/>